<reference evidence="3" key="1">
    <citation type="submission" date="2015-10" db="EMBL/GenBank/DDBJ databases">
        <title>Complete Genome Sequence of Aeromonas schubertii strain WL1483.</title>
        <authorList>
            <person name="Liu L."/>
        </authorList>
    </citation>
    <scope>NUCLEOTIDE SEQUENCE [LARGE SCALE GENOMIC DNA]</scope>
    <source>
        <strain evidence="3">WL1483</strain>
    </source>
</reference>
<organism evidence="2 3">
    <name type="scientific">Aeromonas schubertii</name>
    <dbReference type="NCBI Taxonomy" id="652"/>
    <lineage>
        <taxon>Bacteria</taxon>
        <taxon>Pseudomonadati</taxon>
        <taxon>Pseudomonadota</taxon>
        <taxon>Gammaproteobacteria</taxon>
        <taxon>Aeromonadales</taxon>
        <taxon>Aeromonadaceae</taxon>
        <taxon>Aeromonas</taxon>
    </lineage>
</organism>
<dbReference type="EMBL" id="CP013067">
    <property type="protein sequence ID" value="ALP39582.1"/>
    <property type="molecule type" value="Genomic_DNA"/>
</dbReference>
<protein>
    <submittedName>
        <fullName evidence="2">Uncharacterized protein</fullName>
    </submittedName>
</protein>
<keyword evidence="1" id="KW-0812">Transmembrane</keyword>
<gene>
    <name evidence="2" type="ORF">WL1483_163</name>
</gene>
<feature type="transmembrane region" description="Helical" evidence="1">
    <location>
        <begin position="48"/>
        <end position="66"/>
    </location>
</feature>
<keyword evidence="1" id="KW-1133">Transmembrane helix</keyword>
<evidence type="ECO:0000256" key="1">
    <source>
        <dbReference type="SAM" id="Phobius"/>
    </source>
</evidence>
<name>A0A0S2SCY0_9GAMM</name>
<proteinExistence type="predicted"/>
<sequence length="67" mass="7531">MWILFALIMMVVALKAFSFSFTLALIPFAAGCWCFSKSSRDDLDTFMAFSFFAALIGFTLNALICVW</sequence>
<accession>A0A0S2SCY0</accession>
<dbReference type="KEGG" id="asr:WL1483_163"/>
<dbReference type="AlphaFoldDB" id="A0A0S2SCY0"/>
<evidence type="ECO:0000313" key="2">
    <source>
        <dbReference type="EMBL" id="ALP39582.1"/>
    </source>
</evidence>
<evidence type="ECO:0000313" key="3">
    <source>
        <dbReference type="Proteomes" id="UP000058114"/>
    </source>
</evidence>
<keyword evidence="1" id="KW-0472">Membrane</keyword>
<dbReference type="PATRIC" id="fig|652.5.peg.2751"/>
<dbReference type="Proteomes" id="UP000058114">
    <property type="component" value="Chromosome"/>
</dbReference>
<reference evidence="2 3" key="2">
    <citation type="journal article" date="2016" name="Genome Announc.">
        <title>Complete Genome Sequence of the Highly Virulent Aeromonas schubertii Strain WL1483, Isolated from Diseased Snakehead Fish (Channa argus) in China.</title>
        <authorList>
            <person name="Liu L."/>
            <person name="Li N."/>
            <person name="Zhang D."/>
            <person name="Fu X."/>
            <person name="Shi C."/>
            <person name="Lin Q."/>
            <person name="Hao G."/>
        </authorList>
    </citation>
    <scope>NUCLEOTIDE SEQUENCE [LARGE SCALE GENOMIC DNA]</scope>
    <source>
        <strain evidence="2 3">WL1483</strain>
    </source>
</reference>